<evidence type="ECO:0000256" key="3">
    <source>
        <dbReference type="ARBA" id="ARBA00023285"/>
    </source>
</evidence>
<dbReference type="PANTHER" id="PTHR10587:SF137">
    <property type="entry name" value="4-DEOXY-4-FORMAMIDO-L-ARABINOSE-PHOSPHOUNDECAPRENOL DEFORMYLASE ARND-RELATED"/>
    <property type="match status" value="1"/>
</dbReference>
<dbReference type="EMBL" id="KZ825577">
    <property type="protein sequence ID" value="PYI27143.1"/>
    <property type="molecule type" value="Genomic_DNA"/>
</dbReference>
<dbReference type="EC" id="3.5.1.41" evidence="4"/>
<dbReference type="GO" id="GO:0006032">
    <property type="term" value="P:chitin catabolic process"/>
    <property type="evidence" value="ECO:0007669"/>
    <property type="project" value="UniProtKB-KW"/>
</dbReference>
<organism evidence="9 10">
    <name type="scientific">Aspergillus indologenus CBS 114.80</name>
    <dbReference type="NCBI Taxonomy" id="1450541"/>
    <lineage>
        <taxon>Eukaryota</taxon>
        <taxon>Fungi</taxon>
        <taxon>Dikarya</taxon>
        <taxon>Ascomycota</taxon>
        <taxon>Pezizomycotina</taxon>
        <taxon>Eurotiomycetes</taxon>
        <taxon>Eurotiomycetidae</taxon>
        <taxon>Eurotiales</taxon>
        <taxon>Aspergillaceae</taxon>
        <taxon>Aspergillus</taxon>
        <taxon>Aspergillus subgen. Circumdati</taxon>
    </lineage>
</organism>
<dbReference type="PANTHER" id="PTHR10587">
    <property type="entry name" value="GLYCOSYL TRANSFERASE-RELATED"/>
    <property type="match status" value="1"/>
</dbReference>
<dbReference type="SUPFAM" id="SSF88713">
    <property type="entry name" value="Glycoside hydrolase/deacetylase"/>
    <property type="match status" value="1"/>
</dbReference>
<keyword evidence="3" id="KW-0170">Cobalt</keyword>
<feature type="transmembrane region" description="Helical" evidence="7">
    <location>
        <begin position="83"/>
        <end position="107"/>
    </location>
</feature>
<keyword evidence="2" id="KW-0146">Chitin degradation</keyword>
<evidence type="ECO:0000256" key="2">
    <source>
        <dbReference type="ARBA" id="ARBA00023024"/>
    </source>
</evidence>
<dbReference type="AlphaFoldDB" id="A0A2V5HZR5"/>
<dbReference type="InterPro" id="IPR050248">
    <property type="entry name" value="Polysacc_deacetylase_ArnD"/>
</dbReference>
<evidence type="ECO:0000256" key="1">
    <source>
        <dbReference type="ARBA" id="ARBA00001941"/>
    </source>
</evidence>
<evidence type="ECO:0000259" key="8">
    <source>
        <dbReference type="PROSITE" id="PS51677"/>
    </source>
</evidence>
<proteinExistence type="predicted"/>
<evidence type="ECO:0000256" key="6">
    <source>
        <dbReference type="SAM" id="MobiDB-lite"/>
    </source>
</evidence>
<dbReference type="GO" id="GO:0005975">
    <property type="term" value="P:carbohydrate metabolic process"/>
    <property type="evidence" value="ECO:0007669"/>
    <property type="project" value="InterPro"/>
</dbReference>
<keyword evidence="2" id="KW-0624">Polysaccharide degradation</keyword>
<evidence type="ECO:0000313" key="10">
    <source>
        <dbReference type="Proteomes" id="UP000248817"/>
    </source>
</evidence>
<sequence length="370" mass="41160">MPRLHLTNHLTRLLSRLLSTLPEPVTTLLPLPLPLRTRTRTRARSRALSRPPIYPYAATTTHYKDKDLLPPRPQRRHLLTRRALTMAGVALLVLLSGLVLLPAYAIYRPPHLLIRYFQHRWPDTTFHVPLPPAAPPTIALTIDDAPSTFTPQILELLTAHEARATFFVIGAQIPGAGVGPAATNGEAMLRELVRHGMELANHAMSDRPSRDLSDAVLEAEVRGVQGWLERVEDQVASASASASASGERGAGEGGAQGKAPAKYKYKWFRPGSGFFSDRMRVLIHRLGLRMALGSVYPHDAQINWPRVNAWHILSMVRSGSVIVCHDRRGWTVPMLKRVLPELKRRGFRVVTLSELVELGEQSQLPKQIST</sequence>
<dbReference type="InterPro" id="IPR011330">
    <property type="entry name" value="Glyco_hydro/deAcase_b/a-brl"/>
</dbReference>
<dbReference type="Gene3D" id="3.20.20.370">
    <property type="entry name" value="Glycoside hydrolase/deacetylase"/>
    <property type="match status" value="1"/>
</dbReference>
<name>A0A2V5HZR5_9EURO</name>
<keyword evidence="2" id="KW-0119">Carbohydrate metabolism</keyword>
<keyword evidence="10" id="KW-1185">Reference proteome</keyword>
<accession>A0A2V5HZR5</accession>
<keyword evidence="9" id="KW-0378">Hydrolase</keyword>
<feature type="region of interest" description="Disordered" evidence="6">
    <location>
        <begin position="239"/>
        <end position="258"/>
    </location>
</feature>
<keyword evidence="7" id="KW-0472">Membrane</keyword>
<comment type="catalytic activity">
    <reaction evidence="5">
        <text>[(1-&gt;4)-N-acetyl-beta-D-glucosaminyl](n) + n H2O = chitosan + n acetate</text>
        <dbReference type="Rhea" id="RHEA:10464"/>
        <dbReference type="Rhea" id="RHEA-COMP:9593"/>
        <dbReference type="Rhea" id="RHEA-COMP:9597"/>
        <dbReference type="ChEBI" id="CHEBI:15377"/>
        <dbReference type="ChEBI" id="CHEBI:17029"/>
        <dbReference type="ChEBI" id="CHEBI:30089"/>
        <dbReference type="ChEBI" id="CHEBI:57704"/>
        <dbReference type="EC" id="3.5.1.41"/>
    </reaction>
    <physiologicalReaction direction="left-to-right" evidence="5">
        <dbReference type="Rhea" id="RHEA:10465"/>
    </physiologicalReaction>
</comment>
<evidence type="ECO:0000256" key="5">
    <source>
        <dbReference type="ARBA" id="ARBA00048494"/>
    </source>
</evidence>
<dbReference type="PROSITE" id="PS51677">
    <property type="entry name" value="NODB"/>
    <property type="match status" value="1"/>
</dbReference>
<feature type="domain" description="NodB homology" evidence="8">
    <location>
        <begin position="136"/>
        <end position="350"/>
    </location>
</feature>
<evidence type="ECO:0000256" key="4">
    <source>
        <dbReference type="ARBA" id="ARBA00024056"/>
    </source>
</evidence>
<keyword evidence="7" id="KW-1133">Transmembrane helix</keyword>
<protein>
    <recommendedName>
        <fullName evidence="4">chitin deacetylase</fullName>
        <ecNumber evidence="4">3.5.1.41</ecNumber>
    </recommendedName>
</protein>
<comment type="cofactor">
    <cofactor evidence="1">
        <name>Co(2+)</name>
        <dbReference type="ChEBI" id="CHEBI:48828"/>
    </cofactor>
</comment>
<dbReference type="GO" id="GO:0009272">
    <property type="term" value="P:fungal-type cell wall biogenesis"/>
    <property type="evidence" value="ECO:0007669"/>
    <property type="project" value="UniProtKB-ARBA"/>
</dbReference>
<dbReference type="Proteomes" id="UP000248817">
    <property type="component" value="Unassembled WGS sequence"/>
</dbReference>
<dbReference type="InterPro" id="IPR002509">
    <property type="entry name" value="NODB_dom"/>
</dbReference>
<evidence type="ECO:0000256" key="7">
    <source>
        <dbReference type="SAM" id="Phobius"/>
    </source>
</evidence>
<dbReference type="GO" id="GO:0004099">
    <property type="term" value="F:chitin deacetylase activity"/>
    <property type="evidence" value="ECO:0007669"/>
    <property type="project" value="UniProtKB-EC"/>
</dbReference>
<keyword evidence="7" id="KW-0812">Transmembrane</keyword>
<dbReference type="Pfam" id="PF01522">
    <property type="entry name" value="Polysacc_deac_1"/>
    <property type="match status" value="1"/>
</dbReference>
<gene>
    <name evidence="9" type="ORF">BP00DRAFT_429642</name>
</gene>
<evidence type="ECO:0000313" key="9">
    <source>
        <dbReference type="EMBL" id="PYI27143.1"/>
    </source>
</evidence>
<reference evidence="9 10" key="1">
    <citation type="submission" date="2018-02" db="EMBL/GenBank/DDBJ databases">
        <title>The genomes of Aspergillus section Nigri reveals drivers in fungal speciation.</title>
        <authorList>
            <consortium name="DOE Joint Genome Institute"/>
            <person name="Vesth T.C."/>
            <person name="Nybo J."/>
            <person name="Theobald S."/>
            <person name="Brandl J."/>
            <person name="Frisvad J.C."/>
            <person name="Nielsen K.F."/>
            <person name="Lyhne E.K."/>
            <person name="Kogle M.E."/>
            <person name="Kuo A."/>
            <person name="Riley R."/>
            <person name="Clum A."/>
            <person name="Nolan M."/>
            <person name="Lipzen A."/>
            <person name="Salamov A."/>
            <person name="Henrissat B."/>
            <person name="Wiebenga A."/>
            <person name="De vries R.P."/>
            <person name="Grigoriev I.V."/>
            <person name="Mortensen U.H."/>
            <person name="Andersen M.R."/>
            <person name="Baker S.E."/>
        </authorList>
    </citation>
    <scope>NUCLEOTIDE SEQUENCE [LARGE SCALE GENOMIC DNA]</scope>
    <source>
        <strain evidence="9 10">CBS 114.80</strain>
    </source>
</reference>